<evidence type="ECO:0000256" key="1">
    <source>
        <dbReference type="SAM" id="MobiDB-lite"/>
    </source>
</evidence>
<feature type="region of interest" description="Disordered" evidence="1">
    <location>
        <begin position="7"/>
        <end position="139"/>
    </location>
</feature>
<gene>
    <name evidence="2" type="ORF">Air01nite_59560</name>
</gene>
<protein>
    <submittedName>
        <fullName evidence="2">Uncharacterized protein</fullName>
    </submittedName>
</protein>
<feature type="compositionally biased region" description="Polar residues" evidence="1">
    <location>
        <begin position="130"/>
        <end position="139"/>
    </location>
</feature>
<organism evidence="2 3">
    <name type="scientific">Asanoa iriomotensis</name>
    <dbReference type="NCBI Taxonomy" id="234613"/>
    <lineage>
        <taxon>Bacteria</taxon>
        <taxon>Bacillati</taxon>
        <taxon>Actinomycetota</taxon>
        <taxon>Actinomycetes</taxon>
        <taxon>Micromonosporales</taxon>
        <taxon>Micromonosporaceae</taxon>
        <taxon>Asanoa</taxon>
    </lineage>
</organism>
<comment type="caution">
    <text evidence="2">The sequence shown here is derived from an EMBL/GenBank/DDBJ whole genome shotgun (WGS) entry which is preliminary data.</text>
</comment>
<proteinExistence type="predicted"/>
<evidence type="ECO:0000313" key="2">
    <source>
        <dbReference type="EMBL" id="GIF59861.1"/>
    </source>
</evidence>
<sequence length="139" mass="13959">MVRIATIAAARTYAHDSSADGRTAHGSAPHFDGSSTNGGRHGSEGAIDSNSPTADRQPIGSSGNANTASATFTPTRGGPAGAAPPPGVTHITVPPASLDHSIHQQPGRLLKGARDNVEGQPCNGAGPNRPQATKTARAR</sequence>
<evidence type="ECO:0000313" key="3">
    <source>
        <dbReference type="Proteomes" id="UP000624325"/>
    </source>
</evidence>
<keyword evidence="3" id="KW-1185">Reference proteome</keyword>
<dbReference type="EMBL" id="BONC01000055">
    <property type="protein sequence ID" value="GIF59861.1"/>
    <property type="molecule type" value="Genomic_DNA"/>
</dbReference>
<accession>A0ABQ4CBM5</accession>
<feature type="compositionally biased region" description="Polar residues" evidence="1">
    <location>
        <begin position="48"/>
        <end position="69"/>
    </location>
</feature>
<dbReference type="Proteomes" id="UP000624325">
    <property type="component" value="Unassembled WGS sequence"/>
</dbReference>
<name>A0ABQ4CBM5_9ACTN</name>
<feature type="compositionally biased region" description="Basic and acidic residues" evidence="1">
    <location>
        <begin position="13"/>
        <end position="23"/>
    </location>
</feature>
<reference evidence="2 3" key="1">
    <citation type="submission" date="2021-01" db="EMBL/GenBank/DDBJ databases">
        <title>Whole genome shotgun sequence of Asanoa iriomotensis NBRC 100142.</title>
        <authorList>
            <person name="Komaki H."/>
            <person name="Tamura T."/>
        </authorList>
    </citation>
    <scope>NUCLEOTIDE SEQUENCE [LARGE SCALE GENOMIC DNA]</scope>
    <source>
        <strain evidence="2 3">NBRC 100142</strain>
    </source>
</reference>